<dbReference type="GO" id="GO:0006259">
    <property type="term" value="P:DNA metabolic process"/>
    <property type="evidence" value="ECO:0007669"/>
    <property type="project" value="UniProtKB-ARBA"/>
</dbReference>
<dbReference type="RefSeq" id="WP_055941289.1">
    <property type="nucleotide sequence ID" value="NZ_JAQDDZ010000003.1"/>
</dbReference>
<dbReference type="EMBL" id="LLKB01000001">
    <property type="protein sequence ID" value="KQC86075.1"/>
    <property type="molecule type" value="Genomic_DNA"/>
</dbReference>
<dbReference type="GO" id="GO:0003677">
    <property type="term" value="F:DNA binding"/>
    <property type="evidence" value="ECO:0007669"/>
    <property type="project" value="InterPro"/>
</dbReference>
<dbReference type="Gene3D" id="3.40.50.10130">
    <property type="match status" value="1"/>
</dbReference>
<dbReference type="AlphaFoldDB" id="A0AAW3JUK8"/>
<evidence type="ECO:0000313" key="2">
    <source>
        <dbReference type="EMBL" id="KQC86075.1"/>
    </source>
</evidence>
<sequence>MIILEDMGQKEEKHTAKNQWFYENGIDVMRVPLPVGDYIIANDKAMNVLERKEKRNVRPKKMDFLGTYSVAVDTKENIGEIVNNICGKSHDRFRDECVLAQNNGVQLYILVENEDGVTCIDDLSKWENPRLYRYNKIKFMHNLGKWQHIALPKRPPTKGETLAKAMVTMEKEYGVRFMFCHPDEAGATVVELLEGIKDDG</sequence>
<dbReference type="InterPro" id="IPR011335">
    <property type="entry name" value="Restrct_endonuc-II-like"/>
</dbReference>
<dbReference type="GO" id="GO:0004518">
    <property type="term" value="F:nuclease activity"/>
    <property type="evidence" value="ECO:0007669"/>
    <property type="project" value="InterPro"/>
</dbReference>
<feature type="domain" description="ERCC4" evidence="1">
    <location>
        <begin position="18"/>
        <end position="187"/>
    </location>
</feature>
<reference evidence="2 3" key="1">
    <citation type="submission" date="2015-10" db="EMBL/GenBank/DDBJ databases">
        <title>Butyribacter intestini gen. nov., sp. nov., a butyric acid-producing bacterium of the family Lachnospiraceae isolated from the human faeces.</title>
        <authorList>
            <person name="Zou Y."/>
            <person name="Xue W."/>
            <person name="Luo G."/>
            <person name="Lv M."/>
        </authorList>
    </citation>
    <scope>NUCLEOTIDE SEQUENCE [LARGE SCALE GENOMIC DNA]</scope>
    <source>
        <strain evidence="2 3">TF01-11</strain>
    </source>
</reference>
<accession>A0AAW3JUK8</accession>
<comment type="caution">
    <text evidence="2">The sequence shown here is derived from an EMBL/GenBank/DDBJ whole genome shotgun (WGS) entry which is preliminary data.</text>
</comment>
<dbReference type="SUPFAM" id="SSF52980">
    <property type="entry name" value="Restriction endonuclease-like"/>
    <property type="match status" value="1"/>
</dbReference>
<evidence type="ECO:0000313" key="3">
    <source>
        <dbReference type="Proteomes" id="UP000050833"/>
    </source>
</evidence>
<organism evidence="2 3">
    <name type="scientific">Butyribacter intestini</name>
    <dbReference type="NCBI Taxonomy" id="1703332"/>
    <lineage>
        <taxon>Bacteria</taxon>
        <taxon>Bacillati</taxon>
        <taxon>Bacillota</taxon>
        <taxon>Clostridia</taxon>
        <taxon>Lachnospirales</taxon>
        <taxon>Lachnospiraceae</taxon>
        <taxon>Butyribacter</taxon>
    </lineage>
</organism>
<gene>
    <name evidence="2" type="ORF">APZ18_02450</name>
</gene>
<dbReference type="Proteomes" id="UP000050833">
    <property type="component" value="Unassembled WGS sequence"/>
</dbReference>
<proteinExistence type="predicted"/>
<evidence type="ECO:0000259" key="1">
    <source>
        <dbReference type="Pfam" id="PF02732"/>
    </source>
</evidence>
<dbReference type="Pfam" id="PF02732">
    <property type="entry name" value="ERCC4"/>
    <property type="match status" value="1"/>
</dbReference>
<dbReference type="InterPro" id="IPR006166">
    <property type="entry name" value="ERCC4_domain"/>
</dbReference>
<name>A0AAW3JUK8_9FIRM</name>
<keyword evidence="3" id="KW-1185">Reference proteome</keyword>
<protein>
    <recommendedName>
        <fullName evidence="1">ERCC4 domain-containing protein</fullName>
    </recommendedName>
</protein>